<sequence length="337" mass="37463">MKIRFTLCAFWLMLFIFLHRVPLSQAGSSGGPLQVQNRYPPHLMFLTPLPDGPDLPGNNRFETAFSVDYSSVNVNEKSAGWTALIDMEMTVLSFSLAYGLSDRLSVGLYLPLVSMSGGFMDNFLEDYHDTFGFPNYGREDRPKNSFAYSITKDGKDWFQARDNGLHLGESVVSAKYSLWDERRGDRFSATLAYALKLPTGDADRGFGSGGYDHAVSLLSRARFKALAVYLNAGFSILSDPDTLGADISACNIFSMLLGGEYLLNDKWSLLSQLNFYTSPLDEDTGISQLDNESLELSLGCLCRITPDVDFEFAFCEDLTRAAPDFTIHAGIRCRFGF</sequence>
<reference evidence="2" key="1">
    <citation type="submission" date="2017-11" db="EMBL/GenBank/DDBJ databases">
        <authorList>
            <person name="Watanabe M."/>
            <person name="Kojima H."/>
        </authorList>
    </citation>
    <scope>NUCLEOTIDE SEQUENCE [LARGE SCALE GENOMIC DNA]</scope>
    <source>
        <strain evidence="2">Tokyo 01</strain>
    </source>
</reference>
<protein>
    <recommendedName>
        <fullName evidence="3">DUF3187 domain-containing protein</fullName>
    </recommendedName>
</protein>
<evidence type="ECO:0008006" key="3">
    <source>
        <dbReference type="Google" id="ProtNLM"/>
    </source>
</evidence>
<dbReference type="SUPFAM" id="SSF56935">
    <property type="entry name" value="Porins"/>
    <property type="match status" value="1"/>
</dbReference>
<evidence type="ECO:0000313" key="1">
    <source>
        <dbReference type="EMBL" id="GBC60607.1"/>
    </source>
</evidence>
<name>A0A401FUE1_9BACT</name>
<dbReference type="OrthoDB" id="5418846at2"/>
<organism evidence="1 2">
    <name type="scientific">Desulfonema ishimotonii</name>
    <dbReference type="NCBI Taxonomy" id="45657"/>
    <lineage>
        <taxon>Bacteria</taxon>
        <taxon>Pseudomonadati</taxon>
        <taxon>Thermodesulfobacteriota</taxon>
        <taxon>Desulfobacteria</taxon>
        <taxon>Desulfobacterales</taxon>
        <taxon>Desulfococcaceae</taxon>
        <taxon>Desulfonema</taxon>
    </lineage>
</organism>
<proteinExistence type="predicted"/>
<gene>
    <name evidence="1" type="ORF">DENIS_1564</name>
</gene>
<comment type="caution">
    <text evidence="1">The sequence shown here is derived from an EMBL/GenBank/DDBJ whole genome shotgun (WGS) entry which is preliminary data.</text>
</comment>
<keyword evidence="2" id="KW-1185">Reference proteome</keyword>
<dbReference type="EMBL" id="BEXT01000001">
    <property type="protein sequence ID" value="GBC60607.1"/>
    <property type="molecule type" value="Genomic_DNA"/>
</dbReference>
<dbReference type="InterPro" id="IPR021523">
    <property type="entry name" value="DUF3187"/>
</dbReference>
<accession>A0A401FUE1</accession>
<dbReference type="Pfam" id="PF11383">
    <property type="entry name" value="DUF3187"/>
    <property type="match status" value="1"/>
</dbReference>
<dbReference type="AlphaFoldDB" id="A0A401FUE1"/>
<dbReference type="Proteomes" id="UP000288096">
    <property type="component" value="Unassembled WGS sequence"/>
</dbReference>
<dbReference type="RefSeq" id="WP_124328002.1">
    <property type="nucleotide sequence ID" value="NZ_BEXT01000001.1"/>
</dbReference>
<reference evidence="2" key="2">
    <citation type="submission" date="2019-01" db="EMBL/GenBank/DDBJ databases">
        <title>Genome sequence of Desulfonema ishimotonii strain Tokyo 01.</title>
        <authorList>
            <person name="Fukui M."/>
        </authorList>
    </citation>
    <scope>NUCLEOTIDE SEQUENCE [LARGE SCALE GENOMIC DNA]</scope>
    <source>
        <strain evidence="2">Tokyo 01</strain>
    </source>
</reference>
<evidence type="ECO:0000313" key="2">
    <source>
        <dbReference type="Proteomes" id="UP000288096"/>
    </source>
</evidence>